<dbReference type="SUPFAM" id="SSF46934">
    <property type="entry name" value="UBA-like"/>
    <property type="match status" value="1"/>
</dbReference>
<dbReference type="SMART" id="SM00228">
    <property type="entry name" value="PDZ"/>
    <property type="match status" value="1"/>
</dbReference>
<dbReference type="PROSITE" id="PS50106">
    <property type="entry name" value="PDZ"/>
    <property type="match status" value="1"/>
</dbReference>
<dbReference type="EMBL" id="CAADRA010006894">
    <property type="protein sequence ID" value="VFT97227.1"/>
    <property type="molecule type" value="Genomic_DNA"/>
</dbReference>
<accession>A0A485LFX2</accession>
<name>A0A485LFX2_9STRA</name>
<dbReference type="Gene3D" id="2.30.42.10">
    <property type="match status" value="1"/>
</dbReference>
<keyword evidence="5" id="KW-1185">Reference proteome</keyword>
<feature type="domain" description="PDZ" evidence="2">
    <location>
        <begin position="9"/>
        <end position="77"/>
    </location>
</feature>
<evidence type="ECO:0000313" key="5">
    <source>
        <dbReference type="Proteomes" id="UP000332933"/>
    </source>
</evidence>
<dbReference type="AlphaFoldDB" id="A0A485LFX2"/>
<dbReference type="EMBL" id="VJMH01006868">
    <property type="protein sequence ID" value="KAF0687737.1"/>
    <property type="molecule type" value="Genomic_DNA"/>
</dbReference>
<feature type="region of interest" description="Disordered" evidence="1">
    <location>
        <begin position="104"/>
        <end position="174"/>
    </location>
</feature>
<reference evidence="4 5" key="1">
    <citation type="submission" date="2019-03" db="EMBL/GenBank/DDBJ databases">
        <authorList>
            <person name="Gaulin E."/>
            <person name="Dumas B."/>
        </authorList>
    </citation>
    <scope>NUCLEOTIDE SEQUENCE [LARGE SCALE GENOMIC DNA]</scope>
    <source>
        <strain evidence="4">CBS 568.67</strain>
    </source>
</reference>
<dbReference type="Proteomes" id="UP000332933">
    <property type="component" value="Unassembled WGS sequence"/>
</dbReference>
<dbReference type="OrthoDB" id="68234at2759"/>
<sequence>MAASGSLRHEKVLKRRQGEKLGLSLISLNQNVIGSIFVSHVIENSAATRQNIEAGWELLAVNGQKVEFLSVDDVVKLAGASNEVRMTFEALQASRFVKWKKETSRNIAPASHPAALPHKDTQKAKPVAKKAVPAKDAKPSKRPTPTPIKDTPSHEPINTPPPPPSKKKKATPTHNSIHQYLQSSAGNHAARAASPSGQPAVHHPLVELSRAEKSKKSMIVDKLTFMGFSKKDALLSCDKCGFENIDANMVWLVSHIEERQFQDELNKAQIESELQKRSEDTQHKQKEQEVLQTTSSLRSLFPESVTFDPVSCAPRVVALIDTTLVDVDAASPLRQLVVDILTLEAKARKWYKRPAECYVIKLVQRVNALLDGSHKFTAGCCGFDPAVSKSTCPLVQLLRDEIAAFKKHLRELSF</sequence>
<proteinExistence type="predicted"/>
<organism evidence="4 5">
    <name type="scientific">Aphanomyces stellatus</name>
    <dbReference type="NCBI Taxonomy" id="120398"/>
    <lineage>
        <taxon>Eukaryota</taxon>
        <taxon>Sar</taxon>
        <taxon>Stramenopiles</taxon>
        <taxon>Oomycota</taxon>
        <taxon>Saprolegniomycetes</taxon>
        <taxon>Saprolegniales</taxon>
        <taxon>Verrucalvaceae</taxon>
        <taxon>Aphanomyces</taxon>
    </lineage>
</organism>
<evidence type="ECO:0000313" key="3">
    <source>
        <dbReference type="EMBL" id="KAF0687737.1"/>
    </source>
</evidence>
<protein>
    <submittedName>
        <fullName evidence="4">Aste57867_20542 protein</fullName>
    </submittedName>
</protein>
<dbReference type="Pfam" id="PF00595">
    <property type="entry name" value="PDZ"/>
    <property type="match status" value="1"/>
</dbReference>
<dbReference type="CDD" id="cd00136">
    <property type="entry name" value="PDZ_canonical"/>
    <property type="match status" value="1"/>
</dbReference>
<evidence type="ECO:0000313" key="4">
    <source>
        <dbReference type="EMBL" id="VFT97227.1"/>
    </source>
</evidence>
<dbReference type="InterPro" id="IPR036034">
    <property type="entry name" value="PDZ_sf"/>
</dbReference>
<dbReference type="SUPFAM" id="SSF50156">
    <property type="entry name" value="PDZ domain-like"/>
    <property type="match status" value="1"/>
</dbReference>
<dbReference type="Gene3D" id="1.10.8.10">
    <property type="entry name" value="DNA helicase RuvA subunit, C-terminal domain"/>
    <property type="match status" value="1"/>
</dbReference>
<reference evidence="3" key="2">
    <citation type="submission" date="2019-06" db="EMBL/GenBank/DDBJ databases">
        <title>Genomics analysis of Aphanomyces spp. identifies a new class of oomycete effector associated with host adaptation.</title>
        <authorList>
            <person name="Gaulin E."/>
        </authorList>
    </citation>
    <scope>NUCLEOTIDE SEQUENCE</scope>
    <source>
        <strain evidence="3">CBS 578.67</strain>
    </source>
</reference>
<evidence type="ECO:0000259" key="2">
    <source>
        <dbReference type="PROSITE" id="PS50106"/>
    </source>
</evidence>
<dbReference type="InterPro" id="IPR009060">
    <property type="entry name" value="UBA-like_sf"/>
</dbReference>
<evidence type="ECO:0000256" key="1">
    <source>
        <dbReference type="SAM" id="MobiDB-lite"/>
    </source>
</evidence>
<gene>
    <name evidence="4" type="primary">Aste57867_20542</name>
    <name evidence="3" type="ORF">As57867_020475</name>
    <name evidence="4" type="ORF">ASTE57867_20542</name>
</gene>
<feature type="region of interest" description="Disordered" evidence="1">
    <location>
        <begin position="184"/>
        <end position="203"/>
    </location>
</feature>
<dbReference type="InterPro" id="IPR001478">
    <property type="entry name" value="PDZ"/>
</dbReference>